<dbReference type="AlphaFoldDB" id="A0AAU9TZV3"/>
<dbReference type="InterPro" id="IPR003463">
    <property type="entry name" value="GBP_PSP"/>
</dbReference>
<evidence type="ECO:0000313" key="4">
    <source>
        <dbReference type="Proteomes" id="UP001153954"/>
    </source>
</evidence>
<keyword evidence="4" id="KW-1185">Reference proteome</keyword>
<reference evidence="3" key="1">
    <citation type="submission" date="2022-03" db="EMBL/GenBank/DDBJ databases">
        <authorList>
            <person name="Tunstrom K."/>
        </authorList>
    </citation>
    <scope>NUCLEOTIDE SEQUENCE</scope>
</reference>
<accession>A0AAU9TZV3</accession>
<evidence type="ECO:0000256" key="2">
    <source>
        <dbReference type="SAM" id="SignalP"/>
    </source>
</evidence>
<protein>
    <submittedName>
        <fullName evidence="3">Uncharacterized protein</fullName>
    </submittedName>
</protein>
<proteinExistence type="inferred from homology"/>
<dbReference type="EMBL" id="CAKOGL010000012">
    <property type="protein sequence ID" value="CAH2093139.1"/>
    <property type="molecule type" value="Genomic_DNA"/>
</dbReference>
<evidence type="ECO:0000256" key="1">
    <source>
        <dbReference type="ARBA" id="ARBA00010601"/>
    </source>
</evidence>
<name>A0AAU9TZV3_EUPED</name>
<dbReference type="Proteomes" id="UP001153954">
    <property type="component" value="Unassembled WGS sequence"/>
</dbReference>
<feature type="chain" id="PRO_5043560930" evidence="2">
    <location>
        <begin position="23"/>
        <end position="157"/>
    </location>
</feature>
<sequence length="157" mass="17513">MKSVYCFWIFVHLLLLSRNSSGGLVKGFLEKAHETVHKIHDDVHKIFHPTEEPKYQPTVVIDMRNNENDNDDLFVFATTPTAVPVPTAVNREINTGVDFNKNLIPTEDISRVVFASIPATAQAVTSTTTEKDGRESFTGGCITGYERTPDGRCKPTF</sequence>
<comment type="similarity">
    <text evidence="1">Belongs to the GBP/PSP1/paralytic peptide family.</text>
</comment>
<evidence type="ECO:0000313" key="3">
    <source>
        <dbReference type="EMBL" id="CAH2093139.1"/>
    </source>
</evidence>
<gene>
    <name evidence="3" type="ORF">EEDITHA_LOCUS8835</name>
</gene>
<organism evidence="3 4">
    <name type="scientific">Euphydryas editha</name>
    <name type="common">Edith's checkerspot</name>
    <dbReference type="NCBI Taxonomy" id="104508"/>
    <lineage>
        <taxon>Eukaryota</taxon>
        <taxon>Metazoa</taxon>
        <taxon>Ecdysozoa</taxon>
        <taxon>Arthropoda</taxon>
        <taxon>Hexapoda</taxon>
        <taxon>Insecta</taxon>
        <taxon>Pterygota</taxon>
        <taxon>Neoptera</taxon>
        <taxon>Endopterygota</taxon>
        <taxon>Lepidoptera</taxon>
        <taxon>Glossata</taxon>
        <taxon>Ditrysia</taxon>
        <taxon>Papilionoidea</taxon>
        <taxon>Nymphalidae</taxon>
        <taxon>Nymphalinae</taxon>
        <taxon>Euphydryas</taxon>
    </lineage>
</organism>
<comment type="caution">
    <text evidence="3">The sequence shown here is derived from an EMBL/GenBank/DDBJ whole genome shotgun (WGS) entry which is preliminary data.</text>
</comment>
<keyword evidence="2" id="KW-0732">Signal</keyword>
<feature type="signal peptide" evidence="2">
    <location>
        <begin position="1"/>
        <end position="22"/>
    </location>
</feature>
<dbReference type="Pfam" id="PF02425">
    <property type="entry name" value="GBP_PSP"/>
    <property type="match status" value="1"/>
</dbReference>